<dbReference type="SUPFAM" id="SSF57884">
    <property type="entry name" value="Ada DNA repair protein, N-terminal domain (N-Ada 10)"/>
    <property type="match status" value="1"/>
</dbReference>
<reference evidence="4" key="1">
    <citation type="journal article" date="2019" name="Int. J. Syst. Evol. Microbiol.">
        <title>The Global Catalogue of Microorganisms (GCM) 10K type strain sequencing project: providing services to taxonomists for standard genome sequencing and annotation.</title>
        <authorList>
            <consortium name="The Broad Institute Genomics Platform"/>
            <consortium name="The Broad Institute Genome Sequencing Center for Infectious Disease"/>
            <person name="Wu L."/>
            <person name="Ma J."/>
        </authorList>
    </citation>
    <scope>NUCLEOTIDE SEQUENCE [LARGE SCALE GENOMIC DNA]</scope>
    <source>
        <strain evidence="4">CCUG 60742</strain>
    </source>
</reference>
<protein>
    <submittedName>
        <fullName evidence="3">Ada metal-binding domain-containing protein</fullName>
    </submittedName>
</protein>
<keyword evidence="1" id="KW-0010">Activator</keyword>
<keyword evidence="4" id="KW-1185">Reference proteome</keyword>
<gene>
    <name evidence="3" type="ORF">ACFQZI_03890</name>
</gene>
<sequence length="87" mass="10265">MIQHIDLGDNDFSRRKALKLLINERQISIGGNRKLKIYGKLDCTSGKRMKPLNRVFFIDRQDAINEGYRPCGYCMRDEYLKWKALNL</sequence>
<dbReference type="EMBL" id="JBHTIA010000003">
    <property type="protein sequence ID" value="MFD0763977.1"/>
    <property type="molecule type" value="Genomic_DNA"/>
</dbReference>
<dbReference type="Gene3D" id="3.40.10.10">
    <property type="entry name" value="DNA Methylphosphotriester Repair Domain"/>
    <property type="match status" value="1"/>
</dbReference>
<organism evidence="3 4">
    <name type="scientific">Mucilaginibacter lutimaris</name>
    <dbReference type="NCBI Taxonomy" id="931629"/>
    <lineage>
        <taxon>Bacteria</taxon>
        <taxon>Pseudomonadati</taxon>
        <taxon>Bacteroidota</taxon>
        <taxon>Sphingobacteriia</taxon>
        <taxon>Sphingobacteriales</taxon>
        <taxon>Sphingobacteriaceae</taxon>
        <taxon>Mucilaginibacter</taxon>
    </lineage>
</organism>
<dbReference type="Proteomes" id="UP001597073">
    <property type="component" value="Unassembled WGS sequence"/>
</dbReference>
<dbReference type="InterPro" id="IPR004026">
    <property type="entry name" value="Ada_DNA_repair_Zn-bd"/>
</dbReference>
<dbReference type="RefSeq" id="WP_377138667.1">
    <property type="nucleotide sequence ID" value="NZ_JBHTIA010000003.1"/>
</dbReference>
<name>A0ABW2ZCS6_9SPHI</name>
<comment type="caution">
    <text evidence="3">The sequence shown here is derived from an EMBL/GenBank/DDBJ whole genome shotgun (WGS) entry which is preliminary data.</text>
</comment>
<evidence type="ECO:0000313" key="3">
    <source>
        <dbReference type="EMBL" id="MFD0763977.1"/>
    </source>
</evidence>
<evidence type="ECO:0000256" key="1">
    <source>
        <dbReference type="ARBA" id="ARBA00023159"/>
    </source>
</evidence>
<dbReference type="InterPro" id="IPR035451">
    <property type="entry name" value="Ada-like_dom_sf"/>
</dbReference>
<proteinExistence type="predicted"/>
<dbReference type="Pfam" id="PF02805">
    <property type="entry name" value="Ada_Zn_binding"/>
    <property type="match status" value="1"/>
</dbReference>
<accession>A0ABW2ZCS6</accession>
<evidence type="ECO:0000313" key="4">
    <source>
        <dbReference type="Proteomes" id="UP001597073"/>
    </source>
</evidence>
<feature type="domain" description="Ada DNA repair metal-binding" evidence="2">
    <location>
        <begin position="31"/>
        <end position="75"/>
    </location>
</feature>
<evidence type="ECO:0000259" key="2">
    <source>
        <dbReference type="Pfam" id="PF02805"/>
    </source>
</evidence>